<accession>A0A1H1W3E4</accession>
<organism evidence="1 2">
    <name type="scientific">Brevibacterium siliguriense</name>
    <dbReference type="NCBI Taxonomy" id="1136497"/>
    <lineage>
        <taxon>Bacteria</taxon>
        <taxon>Bacillati</taxon>
        <taxon>Actinomycetota</taxon>
        <taxon>Actinomycetes</taxon>
        <taxon>Micrococcales</taxon>
        <taxon>Brevibacteriaceae</taxon>
        <taxon>Brevibacterium</taxon>
    </lineage>
</organism>
<keyword evidence="2" id="KW-1185">Reference proteome</keyword>
<dbReference type="AlphaFoldDB" id="A0A1H1W3E4"/>
<gene>
    <name evidence="1" type="ORF">SAMN04489752_2834</name>
</gene>
<evidence type="ECO:0000313" key="2">
    <source>
        <dbReference type="Proteomes" id="UP000199597"/>
    </source>
</evidence>
<proteinExistence type="predicted"/>
<evidence type="ECO:0000313" key="1">
    <source>
        <dbReference type="EMBL" id="SDS91240.1"/>
    </source>
</evidence>
<protein>
    <submittedName>
        <fullName evidence="1">Uncharacterized protein</fullName>
    </submittedName>
</protein>
<reference evidence="2" key="1">
    <citation type="submission" date="2016-10" db="EMBL/GenBank/DDBJ databases">
        <authorList>
            <person name="Varghese N."/>
            <person name="Submissions S."/>
        </authorList>
    </citation>
    <scope>NUCLEOTIDE SEQUENCE [LARGE SCALE GENOMIC DNA]</scope>
    <source>
        <strain evidence="2">DSM 23676</strain>
    </source>
</reference>
<sequence>MIALCVTTRNVTEAMRHQSILADRLVPMRFDSKSTPALVVAGLLTATLIGLSGCGSEADSSAEPESTPAATVDVVEQGFDSLDELSDYVAQSFDGVEVRLESETNPDFNEETEPERLHVEFASDENAAKDKEATAIIVQAASDAAFDYDILMVTGVVSAGEWSYLYDRSTVEDLSAEGQIVVADIWDSAVQSFDTIHR</sequence>
<dbReference type="EMBL" id="LT629766">
    <property type="protein sequence ID" value="SDS91240.1"/>
    <property type="molecule type" value="Genomic_DNA"/>
</dbReference>
<name>A0A1H1W3E4_9MICO</name>
<dbReference type="Proteomes" id="UP000199597">
    <property type="component" value="Chromosome I"/>
</dbReference>
<dbReference type="STRING" id="1136497.SAMN04489752_2834"/>